<name>A0A081NUX1_9BACL</name>
<accession>A0A081NUX1</accession>
<dbReference type="Proteomes" id="UP000028123">
    <property type="component" value="Unassembled WGS sequence"/>
</dbReference>
<comment type="caution">
    <text evidence="1">The sequence shown here is derived from an EMBL/GenBank/DDBJ whole genome shotgun (WGS) entry which is preliminary data.</text>
</comment>
<evidence type="ECO:0008006" key="3">
    <source>
        <dbReference type="Google" id="ProtNLM"/>
    </source>
</evidence>
<dbReference type="eggNOG" id="ENOG50333PT">
    <property type="taxonomic scope" value="Bacteria"/>
</dbReference>
<evidence type="ECO:0000313" key="1">
    <source>
        <dbReference type="EMBL" id="KEQ22244.1"/>
    </source>
</evidence>
<dbReference type="AlphaFoldDB" id="A0A081NUX1"/>
<evidence type="ECO:0000313" key="2">
    <source>
        <dbReference type="Proteomes" id="UP000028123"/>
    </source>
</evidence>
<sequence>MLLKDTDQLDDLKTFLTNWYGKYDSSYGVPEDEIPAYLPEALRELYAFAGRWKDGSDDHLENSPEIFQHQDCLYSVERLKKDKNRITFLEENQANWTCQVEAGNNHSSVYCDACLLWDDNVEGHIIVNDSLYHFLKTFCLQEVVFGCKHLYTVEGKIDNIQKLFDKPIEEVWLNGYYISPKEDGPTHSFYCCEDVLVMELHGEYWLGHHCDAPAAFNGDVLSSIALRKITSN</sequence>
<proteinExistence type="predicted"/>
<reference evidence="1 2" key="1">
    <citation type="submission" date="2014-06" db="EMBL/GenBank/DDBJ databases">
        <title>Draft genome sequence of Paenibacillus sp. MSt1.</title>
        <authorList>
            <person name="Aw Y.K."/>
            <person name="Ong K.S."/>
            <person name="Gan H.M."/>
            <person name="Lee S.M."/>
        </authorList>
    </citation>
    <scope>NUCLEOTIDE SEQUENCE [LARGE SCALE GENOMIC DNA]</scope>
    <source>
        <strain evidence="1 2">MSt1</strain>
    </source>
</reference>
<dbReference type="EMBL" id="JNVM01000041">
    <property type="protein sequence ID" value="KEQ22244.1"/>
    <property type="molecule type" value="Genomic_DNA"/>
</dbReference>
<protein>
    <recommendedName>
        <fullName evidence="3">Knr4/Smi1-like domain-containing protein</fullName>
    </recommendedName>
</protein>
<keyword evidence="2" id="KW-1185">Reference proteome</keyword>
<dbReference type="OrthoDB" id="2561866at2"/>
<organism evidence="1 2">
    <name type="scientific">Paenibacillus tyrfis</name>
    <dbReference type="NCBI Taxonomy" id="1501230"/>
    <lineage>
        <taxon>Bacteria</taxon>
        <taxon>Bacillati</taxon>
        <taxon>Bacillota</taxon>
        <taxon>Bacilli</taxon>
        <taxon>Bacillales</taxon>
        <taxon>Paenibacillaceae</taxon>
        <taxon>Paenibacillus</taxon>
    </lineage>
</organism>
<gene>
    <name evidence="1" type="ORF">ET33_27095</name>
</gene>